<name>A0A7Z0BJG9_9ACTN</name>
<protein>
    <submittedName>
        <fullName evidence="1">Uncharacterized protein</fullName>
    </submittedName>
</protein>
<evidence type="ECO:0000313" key="2">
    <source>
        <dbReference type="Proteomes" id="UP000584931"/>
    </source>
</evidence>
<dbReference type="Proteomes" id="UP000584931">
    <property type="component" value="Unassembled WGS sequence"/>
</dbReference>
<dbReference type="EMBL" id="JACCHL010000001">
    <property type="protein sequence ID" value="NYH51422.1"/>
    <property type="molecule type" value="Genomic_DNA"/>
</dbReference>
<dbReference type="RefSeq" id="WP_179809327.1">
    <property type="nucleotide sequence ID" value="NZ_JACCHL010000001.1"/>
</dbReference>
<dbReference type="AlphaFoldDB" id="A0A7Z0BJG9"/>
<gene>
    <name evidence="1" type="ORF">HNR06_001011</name>
</gene>
<reference evidence="1 2" key="1">
    <citation type="submission" date="2020-07" db="EMBL/GenBank/DDBJ databases">
        <title>Sequencing the genomes of 1000 actinobacteria strains.</title>
        <authorList>
            <person name="Klenk H.-P."/>
        </authorList>
    </citation>
    <scope>NUCLEOTIDE SEQUENCE [LARGE SCALE GENOMIC DNA]</scope>
    <source>
        <strain evidence="1 2">DSM 45278</strain>
    </source>
</reference>
<proteinExistence type="predicted"/>
<accession>A0A7Z0BJG9</accession>
<evidence type="ECO:0000313" key="1">
    <source>
        <dbReference type="EMBL" id="NYH51422.1"/>
    </source>
</evidence>
<comment type="caution">
    <text evidence="1">The sequence shown here is derived from an EMBL/GenBank/DDBJ whole genome shotgun (WGS) entry which is preliminary data.</text>
</comment>
<sequence>MRRTRQDNADIVDAIEAVDWNSLPGPADYYRPTAAREGLHNLARARGHTEAASAASHLAGGGIIHDHSGTVFPAAVLATPLLLQIAEERTGAAQTAALELVEDTLNFRPWPGFVRTQRGVRLCCAITDHIHAPAPNLYQLGHEGHSLLTTAREHWRVDIEETWVESTDTLVFGTVAGTLTEFPQAAELHTGRGVTHVSIMAVEYPATDEHAQVCVRLVGLELAGLHTGATLYSAFCGEYGTQPSDL</sequence>
<organism evidence="1 2">
    <name type="scientific">Nocardiopsis sinuspersici</name>
    <dbReference type="NCBI Taxonomy" id="501010"/>
    <lineage>
        <taxon>Bacteria</taxon>
        <taxon>Bacillati</taxon>
        <taxon>Actinomycetota</taxon>
        <taxon>Actinomycetes</taxon>
        <taxon>Streptosporangiales</taxon>
        <taxon>Nocardiopsidaceae</taxon>
        <taxon>Nocardiopsis</taxon>
    </lineage>
</organism>